<organism evidence="2 3">
    <name type="scientific">Austropuccinia psidii MF-1</name>
    <dbReference type="NCBI Taxonomy" id="1389203"/>
    <lineage>
        <taxon>Eukaryota</taxon>
        <taxon>Fungi</taxon>
        <taxon>Dikarya</taxon>
        <taxon>Basidiomycota</taxon>
        <taxon>Pucciniomycotina</taxon>
        <taxon>Pucciniomycetes</taxon>
        <taxon>Pucciniales</taxon>
        <taxon>Sphaerophragmiaceae</taxon>
        <taxon>Austropuccinia</taxon>
    </lineage>
</organism>
<evidence type="ECO:0000259" key="1">
    <source>
        <dbReference type="Pfam" id="PF24626"/>
    </source>
</evidence>
<gene>
    <name evidence="2" type="ORF">O181_007192</name>
</gene>
<keyword evidence="3" id="KW-1185">Reference proteome</keyword>
<accession>A0A9Q3BM91</accession>
<dbReference type="InterPro" id="IPR056924">
    <property type="entry name" value="SH3_Tf2-1"/>
</dbReference>
<protein>
    <recommendedName>
        <fullName evidence="1">Tf2-1-like SH3-like domain-containing protein</fullName>
    </recommendedName>
</protein>
<dbReference type="OrthoDB" id="3233705at2759"/>
<reference evidence="2" key="1">
    <citation type="submission" date="2021-03" db="EMBL/GenBank/DDBJ databases">
        <title>Draft genome sequence of rust myrtle Austropuccinia psidii MF-1, a brazilian biotype.</title>
        <authorList>
            <person name="Quecine M.C."/>
            <person name="Pachon D.M.R."/>
            <person name="Bonatelli M.L."/>
            <person name="Correr F.H."/>
            <person name="Franceschini L.M."/>
            <person name="Leite T.F."/>
            <person name="Margarido G.R.A."/>
            <person name="Almeida C.A."/>
            <person name="Ferrarezi J.A."/>
            <person name="Labate C.A."/>
        </authorList>
    </citation>
    <scope>NUCLEOTIDE SEQUENCE</scope>
    <source>
        <strain evidence="2">MF-1</strain>
    </source>
</reference>
<feature type="domain" description="Tf2-1-like SH3-like" evidence="1">
    <location>
        <begin position="39"/>
        <end position="98"/>
    </location>
</feature>
<dbReference type="Pfam" id="PF24626">
    <property type="entry name" value="SH3_Tf2-1"/>
    <property type="match status" value="1"/>
</dbReference>
<dbReference type="EMBL" id="AVOT02001589">
    <property type="protein sequence ID" value="MBW0467477.1"/>
    <property type="molecule type" value="Genomic_DNA"/>
</dbReference>
<dbReference type="AlphaFoldDB" id="A0A9Q3BM91"/>
<evidence type="ECO:0000313" key="2">
    <source>
        <dbReference type="EMBL" id="MBW0467477.1"/>
    </source>
</evidence>
<sequence>MWKKACDTAEKCIAKEKECNKKRYSKSHREPDFEESDQVLICALNLNNLKYPKKLRDSFVGPFNITSLIGKNSVKVRLTEEFSKKHPVFPVSQVKPYHQTGE</sequence>
<evidence type="ECO:0000313" key="3">
    <source>
        <dbReference type="Proteomes" id="UP000765509"/>
    </source>
</evidence>
<name>A0A9Q3BM91_9BASI</name>
<dbReference type="Proteomes" id="UP000765509">
    <property type="component" value="Unassembled WGS sequence"/>
</dbReference>
<proteinExistence type="predicted"/>
<comment type="caution">
    <text evidence="2">The sequence shown here is derived from an EMBL/GenBank/DDBJ whole genome shotgun (WGS) entry which is preliminary data.</text>
</comment>